<dbReference type="SMART" id="SM00448">
    <property type="entry name" value="REC"/>
    <property type="match status" value="1"/>
</dbReference>
<dbReference type="CDD" id="cd17574">
    <property type="entry name" value="REC_OmpR"/>
    <property type="match status" value="1"/>
</dbReference>
<feature type="domain" description="Response regulatory" evidence="3">
    <location>
        <begin position="11"/>
        <end position="124"/>
    </location>
</feature>
<keyword evidence="1 2" id="KW-0597">Phosphoprotein</keyword>
<dbReference type="GO" id="GO:0000160">
    <property type="term" value="P:phosphorelay signal transduction system"/>
    <property type="evidence" value="ECO:0007669"/>
    <property type="project" value="InterPro"/>
</dbReference>
<dbReference type="AlphaFoldDB" id="V4JFH5"/>
<dbReference type="PANTHER" id="PTHR44591">
    <property type="entry name" value="STRESS RESPONSE REGULATOR PROTEIN 1"/>
    <property type="match status" value="1"/>
</dbReference>
<evidence type="ECO:0000259" key="3">
    <source>
        <dbReference type="PROSITE" id="PS50110"/>
    </source>
</evidence>
<dbReference type="EMBL" id="AUSV01000032">
    <property type="protein sequence ID" value="ESP93752.1"/>
    <property type="molecule type" value="Genomic_DNA"/>
</dbReference>
<sequence length="363" mass="41065">MANNHGDYMNKILIVDDDDFALEYQVNTLSNYFDVETVASGELALSYLEKHQPDLIVMDIQMPGISGYEATYLIRQAGHQMPILFLSNLCSIEERLKAYDSGGNDFIAKPAEPTELIKKINTLLSYAQQSSNDAEDIAIQALSDIASLGTIIQFYKQTQQCRTYSQLASAIFETTRSFGLRTSLVFRVNREEIVFFDNKVFNNIDVSLLSSLKNAQRIMEFGSCRAAFNWQYCSLLIKNMPRNDSRSGVMKDYLAYLMDGIESCILRIKTEISLGNTLDTYKNQNAVIKTGIVEIIEHLETELNQLFASFELGHELSQQTETQLLSLITNAQNKADTLMEAGYGIESDLEEILEQFNEPKHQL</sequence>
<organism evidence="4 5">
    <name type="scientific">Pseudoalteromonas luteoviolacea (strain 2ta16)</name>
    <dbReference type="NCBI Taxonomy" id="1353533"/>
    <lineage>
        <taxon>Bacteria</taxon>
        <taxon>Pseudomonadati</taxon>
        <taxon>Pseudomonadota</taxon>
        <taxon>Gammaproteobacteria</taxon>
        <taxon>Alteromonadales</taxon>
        <taxon>Pseudoalteromonadaceae</taxon>
        <taxon>Pseudoalteromonas</taxon>
    </lineage>
</organism>
<evidence type="ECO:0000256" key="2">
    <source>
        <dbReference type="PROSITE-ProRule" id="PRU00169"/>
    </source>
</evidence>
<dbReference type="Pfam" id="PF00072">
    <property type="entry name" value="Response_reg"/>
    <property type="match status" value="1"/>
</dbReference>
<evidence type="ECO:0000256" key="1">
    <source>
        <dbReference type="ARBA" id="ARBA00022553"/>
    </source>
</evidence>
<gene>
    <name evidence="4" type="ORF">PL2TA16_02956</name>
</gene>
<dbReference type="InterPro" id="IPR001789">
    <property type="entry name" value="Sig_transdc_resp-reg_receiver"/>
</dbReference>
<dbReference type="InterPro" id="IPR050595">
    <property type="entry name" value="Bact_response_regulator"/>
</dbReference>
<protein>
    <submittedName>
        <fullName evidence="4">HoxA-like transcriptional regulator</fullName>
    </submittedName>
</protein>
<comment type="caution">
    <text evidence="4">The sequence shown here is derived from an EMBL/GenBank/DDBJ whole genome shotgun (WGS) entry which is preliminary data.</text>
</comment>
<dbReference type="PROSITE" id="PS50110">
    <property type="entry name" value="RESPONSE_REGULATORY"/>
    <property type="match status" value="1"/>
</dbReference>
<accession>V4JFH5</accession>
<evidence type="ECO:0000313" key="5">
    <source>
        <dbReference type="Proteomes" id="UP000017820"/>
    </source>
</evidence>
<dbReference type="SUPFAM" id="SSF52172">
    <property type="entry name" value="CheY-like"/>
    <property type="match status" value="1"/>
</dbReference>
<dbReference type="PANTHER" id="PTHR44591:SF3">
    <property type="entry name" value="RESPONSE REGULATORY DOMAIN-CONTAINING PROTEIN"/>
    <property type="match status" value="1"/>
</dbReference>
<dbReference type="InterPro" id="IPR011006">
    <property type="entry name" value="CheY-like_superfamily"/>
</dbReference>
<feature type="modified residue" description="4-aspartylphosphate" evidence="2">
    <location>
        <position position="59"/>
    </location>
</feature>
<reference evidence="4 5" key="1">
    <citation type="submission" date="2013-07" db="EMBL/GenBank/DDBJ databases">
        <title>Draft genome sequence of Pseudoalteromonas luteoviolacea 2ta16.</title>
        <authorList>
            <person name="Allen E.E."/>
            <person name="Azam F."/>
            <person name="Podell S."/>
        </authorList>
    </citation>
    <scope>NUCLEOTIDE SEQUENCE [LARGE SCALE GENOMIC DNA]</scope>
    <source>
        <strain evidence="4 5">2ta16</strain>
    </source>
</reference>
<dbReference type="Gene3D" id="3.40.50.2300">
    <property type="match status" value="1"/>
</dbReference>
<proteinExistence type="predicted"/>
<dbReference type="Proteomes" id="UP000017820">
    <property type="component" value="Unassembled WGS sequence"/>
</dbReference>
<name>V4JFH5_PSEL2</name>
<dbReference type="PATRIC" id="fig|1353533.3.peg.1906"/>
<evidence type="ECO:0000313" key="4">
    <source>
        <dbReference type="EMBL" id="ESP93752.1"/>
    </source>
</evidence>